<dbReference type="PANTHER" id="PTHR37029:SF1">
    <property type="entry name" value="SSR1768 PROTEIN"/>
    <property type="match status" value="1"/>
</dbReference>
<reference evidence="1" key="1">
    <citation type="journal article" date="2014" name="Front. Microbiol.">
        <title>High frequency of phylogenetically diverse reductive dehalogenase-homologous genes in deep subseafloor sedimentary metagenomes.</title>
        <authorList>
            <person name="Kawai M."/>
            <person name="Futagami T."/>
            <person name="Toyoda A."/>
            <person name="Takaki Y."/>
            <person name="Nishi S."/>
            <person name="Hori S."/>
            <person name="Arai W."/>
            <person name="Tsubouchi T."/>
            <person name="Morono Y."/>
            <person name="Uchiyama I."/>
            <person name="Ito T."/>
            <person name="Fujiyama A."/>
            <person name="Inagaki F."/>
            <person name="Takami H."/>
        </authorList>
    </citation>
    <scope>NUCLEOTIDE SEQUENCE</scope>
    <source>
        <strain evidence="1">Expedition CK06-06</strain>
    </source>
</reference>
<protein>
    <recommendedName>
        <fullName evidence="2">DUF2283 domain-containing protein</fullName>
    </recommendedName>
</protein>
<organism evidence="1">
    <name type="scientific">marine sediment metagenome</name>
    <dbReference type="NCBI Taxonomy" id="412755"/>
    <lineage>
        <taxon>unclassified sequences</taxon>
        <taxon>metagenomes</taxon>
        <taxon>ecological metagenomes</taxon>
    </lineage>
</organism>
<name>X0XVT9_9ZZZZ</name>
<dbReference type="PANTHER" id="PTHR37029">
    <property type="entry name" value="SSR1768 PROTEIN"/>
    <property type="match status" value="1"/>
</dbReference>
<accession>X0XVT9</accession>
<dbReference type="InterPro" id="IPR019270">
    <property type="entry name" value="DUF2283"/>
</dbReference>
<proteinExistence type="predicted"/>
<dbReference type="Pfam" id="PF10049">
    <property type="entry name" value="DUF2283"/>
    <property type="match status" value="1"/>
</dbReference>
<dbReference type="AlphaFoldDB" id="X0XVT9"/>
<evidence type="ECO:0008006" key="2">
    <source>
        <dbReference type="Google" id="ProtNLM"/>
    </source>
</evidence>
<evidence type="ECO:0000313" key="1">
    <source>
        <dbReference type="EMBL" id="GAG40698.1"/>
    </source>
</evidence>
<dbReference type="EMBL" id="BARS01040937">
    <property type="protein sequence ID" value="GAG40698.1"/>
    <property type="molecule type" value="Genomic_DNA"/>
</dbReference>
<comment type="caution">
    <text evidence="1">The sequence shown here is derived from an EMBL/GenBank/DDBJ whole genome shotgun (WGS) entry which is preliminary data.</text>
</comment>
<gene>
    <name evidence="1" type="ORF">S01H1_62332</name>
</gene>
<sequence length="72" mass="7973">MKLNYYPETDSLYIDLSSRPSKESVEISEGIVLDYDAAGNITGIDIDNASHKIDLKEIVLNKIPAQFQSITA</sequence>